<dbReference type="AlphaFoldDB" id="A0A1X0RVH1"/>
<gene>
    <name evidence="1" type="ORF">BCV71DRAFT_184234</name>
</gene>
<evidence type="ECO:0000313" key="2">
    <source>
        <dbReference type="Proteomes" id="UP000242381"/>
    </source>
</evidence>
<protein>
    <submittedName>
        <fullName evidence="1">Uncharacterized protein</fullName>
    </submittedName>
</protein>
<proteinExistence type="predicted"/>
<accession>A0A1X0RVH1</accession>
<dbReference type="VEuPathDB" id="FungiDB:BCV72DRAFT_255150"/>
<sequence>MENNNQITTNYSSCYASLPFDSRHRTCQACRERQEEGDIITRPRGRPRANPVEHVPAAYISQLSRLHPLNIGRMDKECPHCHVPHWIDERQETSSLRNPSWELCCKQSLVQLPLLAQPPRFWKDLLTRADAVGCQFKNKLRQYNIVFTDSL</sequence>
<dbReference type="Proteomes" id="UP000242381">
    <property type="component" value="Unassembled WGS sequence"/>
</dbReference>
<reference evidence="1 2" key="1">
    <citation type="journal article" date="2016" name="Proc. Natl. Acad. Sci. U.S.A.">
        <title>Lipid metabolic changes in an early divergent fungus govern the establishment of a mutualistic symbiosis with endobacteria.</title>
        <authorList>
            <person name="Lastovetsky O.A."/>
            <person name="Gaspar M.L."/>
            <person name="Mondo S.J."/>
            <person name="LaButti K.M."/>
            <person name="Sandor L."/>
            <person name="Grigoriev I.V."/>
            <person name="Henry S.A."/>
            <person name="Pawlowska T.E."/>
        </authorList>
    </citation>
    <scope>NUCLEOTIDE SEQUENCE [LARGE SCALE GENOMIC DNA]</scope>
    <source>
        <strain evidence="1 2">ATCC 11559</strain>
    </source>
</reference>
<name>A0A1X0RVH1_RHIZD</name>
<organism evidence="1 2">
    <name type="scientific">Rhizopus microsporus</name>
    <dbReference type="NCBI Taxonomy" id="58291"/>
    <lineage>
        <taxon>Eukaryota</taxon>
        <taxon>Fungi</taxon>
        <taxon>Fungi incertae sedis</taxon>
        <taxon>Mucoromycota</taxon>
        <taxon>Mucoromycotina</taxon>
        <taxon>Mucoromycetes</taxon>
        <taxon>Mucorales</taxon>
        <taxon>Mucorineae</taxon>
        <taxon>Rhizopodaceae</taxon>
        <taxon>Rhizopus</taxon>
    </lineage>
</organism>
<dbReference type="EMBL" id="KV921400">
    <property type="protein sequence ID" value="ORE16020.1"/>
    <property type="molecule type" value="Genomic_DNA"/>
</dbReference>
<evidence type="ECO:0000313" key="1">
    <source>
        <dbReference type="EMBL" id="ORE16020.1"/>
    </source>
</evidence>